<comment type="subcellular location">
    <subcellularLocation>
        <location evidence="1">Cell membrane</location>
        <topology evidence="1">Multi-pass membrane protein</topology>
    </subcellularLocation>
</comment>
<dbReference type="PANTHER" id="PTHR23517:SF3">
    <property type="entry name" value="INTEGRAL MEMBRANE TRANSPORT PROTEIN"/>
    <property type="match status" value="1"/>
</dbReference>
<name>A0A7X2P9A1_9FIRM</name>
<keyword evidence="4 7" id="KW-0812">Transmembrane</keyword>
<dbReference type="Pfam" id="PF07690">
    <property type="entry name" value="MFS_1"/>
    <property type="match status" value="1"/>
</dbReference>
<dbReference type="InterPro" id="IPR036259">
    <property type="entry name" value="MFS_trans_sf"/>
</dbReference>
<evidence type="ECO:0000256" key="4">
    <source>
        <dbReference type="ARBA" id="ARBA00022692"/>
    </source>
</evidence>
<comment type="caution">
    <text evidence="9">The sequence shown here is derived from an EMBL/GenBank/DDBJ whole genome shotgun (WGS) entry which is preliminary data.</text>
</comment>
<feature type="transmembrane region" description="Helical" evidence="7">
    <location>
        <begin position="270"/>
        <end position="288"/>
    </location>
</feature>
<feature type="transmembrane region" description="Helical" evidence="7">
    <location>
        <begin position="12"/>
        <end position="32"/>
    </location>
</feature>
<keyword evidence="5 7" id="KW-1133">Transmembrane helix</keyword>
<feature type="transmembrane region" description="Helical" evidence="7">
    <location>
        <begin position="294"/>
        <end position="314"/>
    </location>
</feature>
<evidence type="ECO:0000256" key="7">
    <source>
        <dbReference type="SAM" id="Phobius"/>
    </source>
</evidence>
<dbReference type="EMBL" id="VUMV01000007">
    <property type="protein sequence ID" value="MST82592.1"/>
    <property type="molecule type" value="Genomic_DNA"/>
</dbReference>
<feature type="transmembrane region" description="Helical" evidence="7">
    <location>
        <begin position="205"/>
        <end position="225"/>
    </location>
</feature>
<dbReference type="SUPFAM" id="SSF103473">
    <property type="entry name" value="MFS general substrate transporter"/>
    <property type="match status" value="1"/>
</dbReference>
<keyword evidence="6 7" id="KW-0472">Membrane</keyword>
<keyword evidence="10" id="KW-1185">Reference proteome</keyword>
<feature type="transmembrane region" description="Helical" evidence="7">
    <location>
        <begin position="76"/>
        <end position="94"/>
    </location>
</feature>
<evidence type="ECO:0000313" key="9">
    <source>
        <dbReference type="EMBL" id="MST82592.1"/>
    </source>
</evidence>
<gene>
    <name evidence="9" type="ORF">FYJ60_09710</name>
</gene>
<feature type="transmembrane region" description="Helical" evidence="7">
    <location>
        <begin position="166"/>
        <end position="184"/>
    </location>
</feature>
<dbReference type="RefSeq" id="WP_154458502.1">
    <property type="nucleotide sequence ID" value="NZ_VUMV01000007.1"/>
</dbReference>
<dbReference type="Proteomes" id="UP000466864">
    <property type="component" value="Unassembled WGS sequence"/>
</dbReference>
<dbReference type="GO" id="GO:0005886">
    <property type="term" value="C:plasma membrane"/>
    <property type="evidence" value="ECO:0007669"/>
    <property type="project" value="UniProtKB-SubCell"/>
</dbReference>
<dbReference type="Gene3D" id="1.20.1250.20">
    <property type="entry name" value="MFS general substrate transporter like domains"/>
    <property type="match status" value="1"/>
</dbReference>
<feature type="transmembrane region" description="Helical" evidence="7">
    <location>
        <begin position="326"/>
        <end position="348"/>
    </location>
</feature>
<feature type="transmembrane region" description="Helical" evidence="7">
    <location>
        <begin position="138"/>
        <end position="160"/>
    </location>
</feature>
<accession>A0A7X2P9A1</accession>
<keyword evidence="2" id="KW-0813">Transport</keyword>
<dbReference type="InterPro" id="IPR011701">
    <property type="entry name" value="MFS"/>
</dbReference>
<dbReference type="AlphaFoldDB" id="A0A7X2P9A1"/>
<evidence type="ECO:0000313" key="10">
    <source>
        <dbReference type="Proteomes" id="UP000466864"/>
    </source>
</evidence>
<dbReference type="InterPro" id="IPR050171">
    <property type="entry name" value="MFS_Transporters"/>
</dbReference>
<feature type="transmembrane region" description="Helical" evidence="7">
    <location>
        <begin position="44"/>
        <end position="64"/>
    </location>
</feature>
<evidence type="ECO:0000256" key="2">
    <source>
        <dbReference type="ARBA" id="ARBA00022448"/>
    </source>
</evidence>
<dbReference type="GO" id="GO:0022857">
    <property type="term" value="F:transmembrane transporter activity"/>
    <property type="evidence" value="ECO:0007669"/>
    <property type="project" value="InterPro"/>
</dbReference>
<organism evidence="9 10">
    <name type="scientific">Bilifractor porci</name>
    <dbReference type="NCBI Taxonomy" id="2606636"/>
    <lineage>
        <taxon>Bacteria</taxon>
        <taxon>Bacillati</taxon>
        <taxon>Bacillota</taxon>
        <taxon>Clostridia</taxon>
        <taxon>Lachnospirales</taxon>
        <taxon>Lachnospiraceae</taxon>
        <taxon>Bilifractor</taxon>
    </lineage>
</organism>
<evidence type="ECO:0000256" key="3">
    <source>
        <dbReference type="ARBA" id="ARBA00022475"/>
    </source>
</evidence>
<feature type="domain" description="Major facilitator superfamily (MFS) profile" evidence="8">
    <location>
        <begin position="9"/>
        <end position="386"/>
    </location>
</feature>
<feature type="transmembrane region" description="Helical" evidence="7">
    <location>
        <begin position="106"/>
        <end position="126"/>
    </location>
</feature>
<evidence type="ECO:0000259" key="8">
    <source>
        <dbReference type="PROSITE" id="PS50850"/>
    </source>
</evidence>
<sequence length="389" mass="41536">MEEKKVSGLNLASIMTLYFVSMAITIVTPAMATFMEHWPDKAEYISYISTLPTLFIVIGTFIAGSIMGKKIKYRTLAIMASIIALIGGIAPAFFDNFELTLVCRAVLGLGAGLLAPLGNALIVGLYKGQKQANLLGYGTLFMNAGGIILQILGGVLAGTGDRGWQLVFWGHALLIVAVVMALFLPEPPAAEVTSQSGKKEPMGKSIYLIALLIFVYNLFAFPIMLNMSTLFVQRNAGGPAVAATALSLYTVAGVVAGFVFGHIFKVAKRFIISIGMALCGLGFLLVFFGETMPVMTAGLMIVGFGFSTFFPAFMAWMGMATPPSTVAMASSLILACMNLGGFVASPYNSLLMKIFGADNFILPMIVIGFVFDFVVAVIFIFASPFKEKK</sequence>
<evidence type="ECO:0000256" key="6">
    <source>
        <dbReference type="ARBA" id="ARBA00023136"/>
    </source>
</evidence>
<dbReference type="InterPro" id="IPR020846">
    <property type="entry name" value="MFS_dom"/>
</dbReference>
<feature type="transmembrane region" description="Helical" evidence="7">
    <location>
        <begin position="240"/>
        <end position="263"/>
    </location>
</feature>
<dbReference type="PROSITE" id="PS50850">
    <property type="entry name" value="MFS"/>
    <property type="match status" value="1"/>
</dbReference>
<feature type="transmembrane region" description="Helical" evidence="7">
    <location>
        <begin position="360"/>
        <end position="382"/>
    </location>
</feature>
<protein>
    <submittedName>
        <fullName evidence="9">MFS transporter</fullName>
    </submittedName>
</protein>
<dbReference type="PANTHER" id="PTHR23517">
    <property type="entry name" value="RESISTANCE PROTEIN MDTM, PUTATIVE-RELATED-RELATED"/>
    <property type="match status" value="1"/>
</dbReference>
<keyword evidence="3" id="KW-1003">Cell membrane</keyword>
<evidence type="ECO:0000256" key="5">
    <source>
        <dbReference type="ARBA" id="ARBA00022989"/>
    </source>
</evidence>
<proteinExistence type="predicted"/>
<reference evidence="9 10" key="1">
    <citation type="submission" date="2019-08" db="EMBL/GenBank/DDBJ databases">
        <title>In-depth cultivation of the pig gut microbiome towards novel bacterial diversity and tailored functional studies.</title>
        <authorList>
            <person name="Wylensek D."/>
            <person name="Hitch T.C.A."/>
            <person name="Clavel T."/>
        </authorList>
    </citation>
    <scope>NUCLEOTIDE SEQUENCE [LARGE SCALE GENOMIC DNA]</scope>
    <source>
        <strain evidence="9 10">Oil+RF-744-WCA-WT-13</strain>
    </source>
</reference>
<evidence type="ECO:0000256" key="1">
    <source>
        <dbReference type="ARBA" id="ARBA00004651"/>
    </source>
</evidence>